<dbReference type="GO" id="GO:0000155">
    <property type="term" value="F:phosphorelay sensor kinase activity"/>
    <property type="evidence" value="ECO:0007669"/>
    <property type="project" value="InterPro"/>
</dbReference>
<dbReference type="InterPro" id="IPR004358">
    <property type="entry name" value="Sig_transdc_His_kin-like_C"/>
</dbReference>
<feature type="transmembrane region" description="Helical" evidence="17">
    <location>
        <begin position="20"/>
        <end position="39"/>
    </location>
</feature>
<evidence type="ECO:0000256" key="1">
    <source>
        <dbReference type="ARBA" id="ARBA00000085"/>
    </source>
</evidence>
<evidence type="ECO:0000313" key="20">
    <source>
        <dbReference type="Proteomes" id="UP000095087"/>
    </source>
</evidence>
<dbReference type="Pfam" id="PF02518">
    <property type="entry name" value="HATPase_c"/>
    <property type="match status" value="1"/>
</dbReference>
<comment type="caution">
    <text evidence="19">The sequence shown here is derived from an EMBL/GenBank/DDBJ whole genome shotgun (WGS) entry which is preliminary data.</text>
</comment>
<evidence type="ECO:0000256" key="13">
    <source>
        <dbReference type="ARBA" id="ARBA00023012"/>
    </source>
</evidence>
<dbReference type="PRINTS" id="PR00344">
    <property type="entry name" value="BCTRLSENSOR"/>
</dbReference>
<keyword evidence="7" id="KW-0479">Metal-binding</keyword>
<evidence type="ECO:0000256" key="6">
    <source>
        <dbReference type="ARBA" id="ARBA00017322"/>
    </source>
</evidence>
<evidence type="ECO:0000256" key="5">
    <source>
        <dbReference type="ARBA" id="ARBA00012438"/>
    </source>
</evidence>
<dbReference type="RefSeq" id="WP_141693973.1">
    <property type="nucleotide sequence ID" value="NZ_MASI01000006.1"/>
</dbReference>
<dbReference type="GO" id="GO:0051539">
    <property type="term" value="F:4 iron, 4 sulfur cluster binding"/>
    <property type="evidence" value="ECO:0007669"/>
    <property type="project" value="UniProtKB-KW"/>
</dbReference>
<accession>A0A1E2RX09</accession>
<keyword evidence="17" id="KW-0472">Membrane</keyword>
<dbReference type="Proteomes" id="UP000095087">
    <property type="component" value="Unassembled WGS sequence"/>
</dbReference>
<evidence type="ECO:0000256" key="4">
    <source>
        <dbReference type="ARBA" id="ARBA00004496"/>
    </source>
</evidence>
<keyword evidence="17" id="KW-0812">Transmembrane</keyword>
<keyword evidence="8" id="KW-0963">Cytoplasm</keyword>
<dbReference type="Gene3D" id="6.10.340.10">
    <property type="match status" value="1"/>
</dbReference>
<dbReference type="GO" id="GO:0016020">
    <property type="term" value="C:membrane"/>
    <property type="evidence" value="ECO:0007669"/>
    <property type="project" value="UniProtKB-SubCell"/>
</dbReference>
<dbReference type="SUPFAM" id="SSF55874">
    <property type="entry name" value="ATPase domain of HSP90 chaperone/DNA topoisomerase II/histidine kinase"/>
    <property type="match status" value="1"/>
</dbReference>
<evidence type="ECO:0000256" key="10">
    <source>
        <dbReference type="ARBA" id="ARBA00022679"/>
    </source>
</evidence>
<dbReference type="Pfam" id="PF07730">
    <property type="entry name" value="HisKA_3"/>
    <property type="match status" value="1"/>
</dbReference>
<dbReference type="InterPro" id="IPR011712">
    <property type="entry name" value="Sig_transdc_His_kin_sub3_dim/P"/>
</dbReference>
<dbReference type="GO" id="GO:0005737">
    <property type="term" value="C:cytoplasm"/>
    <property type="evidence" value="ECO:0007669"/>
    <property type="project" value="UniProtKB-SubCell"/>
</dbReference>
<organism evidence="19 20">
    <name type="scientific">Methyloligella halotolerans</name>
    <dbReference type="NCBI Taxonomy" id="1177755"/>
    <lineage>
        <taxon>Bacteria</taxon>
        <taxon>Pseudomonadati</taxon>
        <taxon>Pseudomonadota</taxon>
        <taxon>Alphaproteobacteria</taxon>
        <taxon>Hyphomicrobiales</taxon>
        <taxon>Hyphomicrobiaceae</taxon>
        <taxon>Methyloligella</taxon>
    </lineage>
</organism>
<dbReference type="Pfam" id="PF00672">
    <property type="entry name" value="HAMP"/>
    <property type="match status" value="1"/>
</dbReference>
<dbReference type="OrthoDB" id="9778496at2"/>
<dbReference type="SMART" id="SM00387">
    <property type="entry name" value="HATPase_c"/>
    <property type="match status" value="1"/>
</dbReference>
<keyword evidence="13" id="KW-0902">Two-component regulatory system</keyword>
<dbReference type="Gene3D" id="1.20.5.1930">
    <property type="match status" value="1"/>
</dbReference>
<dbReference type="PROSITE" id="PS50885">
    <property type="entry name" value="HAMP"/>
    <property type="match status" value="1"/>
</dbReference>
<evidence type="ECO:0000256" key="11">
    <source>
        <dbReference type="ARBA" id="ARBA00022777"/>
    </source>
</evidence>
<feature type="transmembrane region" description="Helical" evidence="17">
    <location>
        <begin position="164"/>
        <end position="186"/>
    </location>
</feature>
<dbReference type="CDD" id="cd16917">
    <property type="entry name" value="HATPase_UhpB-NarQ-NarX-like"/>
    <property type="match status" value="1"/>
</dbReference>
<dbReference type="GO" id="GO:0046983">
    <property type="term" value="F:protein dimerization activity"/>
    <property type="evidence" value="ECO:0007669"/>
    <property type="project" value="InterPro"/>
</dbReference>
<dbReference type="PANTHER" id="PTHR24421">
    <property type="entry name" value="NITRATE/NITRITE SENSOR PROTEIN NARX-RELATED"/>
    <property type="match status" value="1"/>
</dbReference>
<evidence type="ECO:0000256" key="7">
    <source>
        <dbReference type="ARBA" id="ARBA00022485"/>
    </source>
</evidence>
<sequence>MQRFWQRVWYDRPVRTQLLVAVGVINLIAALIAGAVSILNTRTATKVEIGASLDVAQRLVAATVRDLAAQGRLGELRDQLPVQLKHLRHVRIMFIDSMGHFTEVAPQDSRGLTPEESRAPEWYAELVRPRLVDRAVRVVTTDSMNPVIIVGEPADEIAEAWSDFSALVMIWLGLELLILGLLYFVLGRLLKPLANLAHGMANLESGDYATRLPLPKVRELAVITHSFNTLAGALDVAQEENSNLYRQLISVQESERREIANELHDEAGPCLFGITANASSLKRMKGPDQKSTKEIERRAGEILSITERLKQLNRGLIKRLRPGPLGQVKLSDLLEELIASHQRSHPDTDINANIGELAPSYGEQTDLTIYRCIQEGVTNAIRHGHAERIFIDLGEGQGKPEGDIPGRPLLRLSLRDNGEGIPPATPKGFGLTTMNERVRALDGTCEISSSRTRGTRLLIEIPLQAEPETKAKTSELVGGLS</sequence>
<dbReference type="SMART" id="SM00304">
    <property type="entry name" value="HAMP"/>
    <property type="match status" value="1"/>
</dbReference>
<dbReference type="CDD" id="cd06225">
    <property type="entry name" value="HAMP"/>
    <property type="match status" value="1"/>
</dbReference>
<keyword evidence="7" id="KW-0004">4Fe-4S</keyword>
<dbReference type="EMBL" id="MASI01000006">
    <property type="protein sequence ID" value="ODA66655.1"/>
    <property type="molecule type" value="Genomic_DNA"/>
</dbReference>
<evidence type="ECO:0000256" key="2">
    <source>
        <dbReference type="ARBA" id="ARBA00001966"/>
    </source>
</evidence>
<evidence type="ECO:0000256" key="15">
    <source>
        <dbReference type="ARBA" id="ARBA00024827"/>
    </source>
</evidence>
<evidence type="ECO:0000256" key="16">
    <source>
        <dbReference type="ARBA" id="ARBA00030800"/>
    </source>
</evidence>
<keyword evidence="20" id="KW-1185">Reference proteome</keyword>
<keyword evidence="17" id="KW-1133">Transmembrane helix</keyword>
<dbReference type="Gene3D" id="3.30.565.10">
    <property type="entry name" value="Histidine kinase-like ATPase, C-terminal domain"/>
    <property type="match status" value="1"/>
</dbReference>
<dbReference type="EC" id="2.7.13.3" evidence="5"/>
<feature type="domain" description="HAMP" evidence="18">
    <location>
        <begin position="187"/>
        <end position="239"/>
    </location>
</feature>
<keyword evidence="9" id="KW-0597">Phosphoprotein</keyword>
<dbReference type="AlphaFoldDB" id="A0A1E2RX09"/>
<reference evidence="19 20" key="1">
    <citation type="submission" date="2016-07" db="EMBL/GenBank/DDBJ databases">
        <title>Draft genome sequence of Methyloligella halotolerans C2T (VKM B-2706T=CCUG 61687T=DSM 25045T), a halotolerant polyhydroxybutyrate accumulating methylotroph.</title>
        <authorList>
            <person name="Vasilenko O.V."/>
            <person name="Doronina N.V."/>
            <person name="Poroshina M.N."/>
            <person name="Tarlachkov S.V."/>
            <person name="Trotsenko Y.A."/>
        </authorList>
    </citation>
    <scope>NUCLEOTIDE SEQUENCE [LARGE SCALE GENOMIC DNA]</scope>
    <source>
        <strain evidence="19 20">VKM B-2706</strain>
    </source>
</reference>
<evidence type="ECO:0000256" key="8">
    <source>
        <dbReference type="ARBA" id="ARBA00022490"/>
    </source>
</evidence>
<keyword evidence="14" id="KW-0411">Iron-sulfur</keyword>
<evidence type="ECO:0000313" key="19">
    <source>
        <dbReference type="EMBL" id="ODA66655.1"/>
    </source>
</evidence>
<dbReference type="InterPro" id="IPR003594">
    <property type="entry name" value="HATPase_dom"/>
</dbReference>
<proteinExistence type="predicted"/>
<evidence type="ECO:0000256" key="17">
    <source>
        <dbReference type="SAM" id="Phobius"/>
    </source>
</evidence>
<comment type="subcellular location">
    <subcellularLocation>
        <location evidence="4">Cytoplasm</location>
    </subcellularLocation>
    <subcellularLocation>
        <location evidence="3">Membrane</location>
    </subcellularLocation>
</comment>
<dbReference type="PATRIC" id="fig|1177755.3.peg.2441"/>
<evidence type="ECO:0000256" key="14">
    <source>
        <dbReference type="ARBA" id="ARBA00023014"/>
    </source>
</evidence>
<evidence type="ECO:0000256" key="12">
    <source>
        <dbReference type="ARBA" id="ARBA00023004"/>
    </source>
</evidence>
<dbReference type="InterPro" id="IPR003660">
    <property type="entry name" value="HAMP_dom"/>
</dbReference>
<evidence type="ECO:0000256" key="3">
    <source>
        <dbReference type="ARBA" id="ARBA00004370"/>
    </source>
</evidence>
<keyword evidence="11 19" id="KW-0418">Kinase</keyword>
<keyword evidence="10 19" id="KW-0808">Transferase</keyword>
<evidence type="ECO:0000256" key="9">
    <source>
        <dbReference type="ARBA" id="ARBA00022553"/>
    </source>
</evidence>
<comment type="catalytic activity">
    <reaction evidence="1">
        <text>ATP + protein L-histidine = ADP + protein N-phospho-L-histidine.</text>
        <dbReference type="EC" id="2.7.13.3"/>
    </reaction>
</comment>
<evidence type="ECO:0000259" key="18">
    <source>
        <dbReference type="PROSITE" id="PS50885"/>
    </source>
</evidence>
<keyword evidence="12" id="KW-0408">Iron</keyword>
<comment type="cofactor">
    <cofactor evidence="2">
        <name>[4Fe-4S] cluster</name>
        <dbReference type="ChEBI" id="CHEBI:49883"/>
    </cofactor>
</comment>
<gene>
    <name evidence="19" type="ORF">A7A08_02423</name>
</gene>
<dbReference type="InterPro" id="IPR036890">
    <property type="entry name" value="HATPase_C_sf"/>
</dbReference>
<name>A0A1E2RX09_9HYPH</name>
<comment type="function">
    <text evidence="15">Member of the two-component regulatory system NreB/NreC involved in the control of dissimilatory nitrate/nitrite reduction in response to oxygen. NreB functions as a direct oxygen sensor histidine kinase which is autophosphorylated, in the absence of oxygen, probably at the conserved histidine residue, and transfers its phosphate group probably to a conserved aspartate residue of NreC. NreB/NreC activates the expression of the nitrate (narGHJI) and nitrite (nir) reductase operons, as well as the putative nitrate transporter gene narT.</text>
</comment>
<dbReference type="PANTHER" id="PTHR24421:SF58">
    <property type="entry name" value="SIGNAL TRANSDUCTION HISTIDINE-PROTEIN KINASE_PHOSPHATASE UHPB"/>
    <property type="match status" value="1"/>
</dbReference>
<protein>
    <recommendedName>
        <fullName evidence="6">Oxygen sensor histidine kinase NreB</fullName>
        <ecNumber evidence="5">2.7.13.3</ecNumber>
    </recommendedName>
    <alternativeName>
        <fullName evidence="16">Nitrogen regulation protein B</fullName>
    </alternativeName>
</protein>
<dbReference type="STRING" id="1177755.A7A08_02423"/>
<dbReference type="InterPro" id="IPR050482">
    <property type="entry name" value="Sensor_HK_TwoCompSys"/>
</dbReference>